<comment type="caution">
    <text evidence="1">The sequence shown here is derived from an EMBL/GenBank/DDBJ whole genome shotgun (WGS) entry which is preliminary data.</text>
</comment>
<dbReference type="RefSeq" id="WP_213408087.1">
    <property type="nucleotide sequence ID" value="NZ_CP074441.1"/>
</dbReference>
<sequence>MFIDVDNGGKTYEVTQENIQNILNHFNVAYVIYLTIRHGVESGERLRLAVLLDKPLEQDDYVKVCLVLVVGMGLTADLTGVTQNFKQTQGIYVKTPQNEHIKPIVAQNKPLNTVIFLDMYDQDSERYESYNKQSSKPYHVASNGVDVPDWEITF</sequence>
<reference evidence="1 2" key="1">
    <citation type="submission" date="2022-10" db="EMBL/GenBank/DDBJ databases">
        <title>Weissella fermenti sp. nov., isolated from fermented cabbage.</title>
        <authorList>
            <person name="Lee J.K."/>
            <person name="Baek J.H."/>
            <person name="Choi D.G."/>
            <person name="Kim J.M."/>
            <person name="Jeon C.O."/>
        </authorList>
    </citation>
    <scope>NUCLEOTIDE SEQUENCE [LARGE SCALE GENOMIC DNA]</scope>
    <source>
        <strain evidence="1 2">KACC 18534</strain>
    </source>
</reference>
<proteinExistence type="predicted"/>
<organism evidence="1 2">
    <name type="scientific">Weissella ceti</name>
    <dbReference type="NCBI Taxonomy" id="759620"/>
    <lineage>
        <taxon>Bacteria</taxon>
        <taxon>Bacillati</taxon>
        <taxon>Bacillota</taxon>
        <taxon>Bacilli</taxon>
        <taxon>Lactobacillales</taxon>
        <taxon>Lactobacillaceae</taxon>
        <taxon>Weissella</taxon>
    </lineage>
</organism>
<dbReference type="EMBL" id="JAOZFE010000009">
    <property type="protein sequence ID" value="MCW0953754.1"/>
    <property type="molecule type" value="Genomic_DNA"/>
</dbReference>
<evidence type="ECO:0000313" key="2">
    <source>
        <dbReference type="Proteomes" id="UP001526225"/>
    </source>
</evidence>
<name>A0ABT3E669_9LACO</name>
<keyword evidence="2" id="KW-1185">Reference proteome</keyword>
<accession>A0ABT3E669</accession>
<gene>
    <name evidence="1" type="ORF">OIT44_06785</name>
</gene>
<protein>
    <submittedName>
        <fullName evidence="1">Uncharacterized protein</fullName>
    </submittedName>
</protein>
<evidence type="ECO:0000313" key="1">
    <source>
        <dbReference type="EMBL" id="MCW0953754.1"/>
    </source>
</evidence>
<dbReference type="Proteomes" id="UP001526225">
    <property type="component" value="Unassembled WGS sequence"/>
</dbReference>